<comment type="similarity">
    <text evidence="2 5">Belongs to the DegT/DnrJ/EryC1 family.</text>
</comment>
<dbReference type="AlphaFoldDB" id="A0A3M5UFD6"/>
<evidence type="ECO:0000256" key="1">
    <source>
        <dbReference type="ARBA" id="ARBA00022898"/>
    </source>
</evidence>
<proteinExistence type="inferred from homology"/>
<name>A0A3M5UFD6_PSESX</name>
<evidence type="ECO:0000256" key="5">
    <source>
        <dbReference type="RuleBase" id="RU004508"/>
    </source>
</evidence>
<dbReference type="EMBL" id="RBUA01001354">
    <property type="protein sequence ID" value="RMU44590.1"/>
    <property type="molecule type" value="Genomic_DNA"/>
</dbReference>
<dbReference type="CDD" id="cd00616">
    <property type="entry name" value="AHBA_syn"/>
    <property type="match status" value="1"/>
</dbReference>
<sequence length="377" mass="41436">MIDFLDLKSINAACRDELVEACTRVIDSGWYIGGRELSKFEADYANYCGSKYCIGVANGLDALILTLRAWKALGKIKEGDEVIVPANTYIASILAITENRLTPILVEPDMGSFNLCPINVRKAITDKTRAILPVHLYGQLADMPEIMKIAAEFDLLVLEDSAQSHGASVDGKKAGSWGHASGFSFYPGKNLGALGDAGAITTDDLELADTLRALRNYGSHEKYKNLYQGVNSRLDEIQAAMLSVKLKYLDHHTAHRREIAKIYLEGISNPHIALPSTSGQSASGFENHVWHLFVIRSHQRDALKEHLATLGVQTLIHYPIPPHHQPAYSGWRDHSYSISEQMHNEVLSLPMGPTLSLDDAKKVVNACNSFSEGTQPA</sequence>
<dbReference type="Gene3D" id="3.40.640.10">
    <property type="entry name" value="Type I PLP-dependent aspartate aminotransferase-like (Major domain)"/>
    <property type="match status" value="1"/>
</dbReference>
<dbReference type="Proteomes" id="UP000280395">
    <property type="component" value="Unassembled WGS sequence"/>
</dbReference>
<dbReference type="Pfam" id="PF01041">
    <property type="entry name" value="DegT_DnrJ_EryC1"/>
    <property type="match status" value="1"/>
</dbReference>
<dbReference type="GO" id="GO:0008483">
    <property type="term" value="F:transaminase activity"/>
    <property type="evidence" value="ECO:0007669"/>
    <property type="project" value="TreeGrafter"/>
</dbReference>
<gene>
    <name evidence="6" type="ORF">ALP29_04100</name>
</gene>
<feature type="modified residue" description="N6-(pyridoxal phosphate)lysine" evidence="4">
    <location>
        <position position="189"/>
    </location>
</feature>
<dbReference type="RefSeq" id="WP_122301372.1">
    <property type="nucleotide sequence ID" value="NZ_RBUA01001354.1"/>
</dbReference>
<evidence type="ECO:0000313" key="7">
    <source>
        <dbReference type="Proteomes" id="UP000280395"/>
    </source>
</evidence>
<dbReference type="PIRSF" id="PIRSF000390">
    <property type="entry name" value="PLP_StrS"/>
    <property type="match status" value="1"/>
</dbReference>
<feature type="active site" description="Proton acceptor" evidence="3">
    <location>
        <position position="189"/>
    </location>
</feature>
<evidence type="ECO:0000313" key="6">
    <source>
        <dbReference type="EMBL" id="RMU44590.1"/>
    </source>
</evidence>
<dbReference type="PANTHER" id="PTHR30244">
    <property type="entry name" value="TRANSAMINASE"/>
    <property type="match status" value="1"/>
</dbReference>
<keyword evidence="1 4" id="KW-0663">Pyridoxal phosphate</keyword>
<accession>A0A3M5UFD6</accession>
<dbReference type="InterPro" id="IPR015421">
    <property type="entry name" value="PyrdxlP-dep_Trfase_major"/>
</dbReference>
<evidence type="ECO:0000256" key="2">
    <source>
        <dbReference type="ARBA" id="ARBA00037999"/>
    </source>
</evidence>
<dbReference type="SUPFAM" id="SSF53383">
    <property type="entry name" value="PLP-dependent transferases"/>
    <property type="match status" value="1"/>
</dbReference>
<reference evidence="6 7" key="1">
    <citation type="submission" date="2018-08" db="EMBL/GenBank/DDBJ databases">
        <title>Recombination of ecologically and evolutionarily significant loci maintains genetic cohesion in the Pseudomonas syringae species complex.</title>
        <authorList>
            <person name="Dillon M."/>
            <person name="Thakur S."/>
            <person name="Almeida R.N.D."/>
            <person name="Weir B.S."/>
            <person name="Guttman D.S."/>
        </authorList>
    </citation>
    <scope>NUCLEOTIDE SEQUENCE [LARGE SCALE GENOMIC DNA]</scope>
    <source>
        <strain evidence="6 7">ICMP 14479</strain>
    </source>
</reference>
<dbReference type="Gene3D" id="3.90.1150.10">
    <property type="entry name" value="Aspartate Aminotransferase, domain 1"/>
    <property type="match status" value="1"/>
</dbReference>
<dbReference type="PANTHER" id="PTHR30244:SF36">
    <property type="entry name" value="3-OXO-GLUCOSE-6-PHOSPHATE:GLUTAMATE AMINOTRANSFERASE"/>
    <property type="match status" value="1"/>
</dbReference>
<dbReference type="InterPro" id="IPR015422">
    <property type="entry name" value="PyrdxlP-dep_Trfase_small"/>
</dbReference>
<evidence type="ECO:0000256" key="4">
    <source>
        <dbReference type="PIRSR" id="PIRSR000390-2"/>
    </source>
</evidence>
<organism evidence="6 7">
    <name type="scientific">Pseudomonas syringae pv. avii</name>
    <dbReference type="NCBI Taxonomy" id="663959"/>
    <lineage>
        <taxon>Bacteria</taxon>
        <taxon>Pseudomonadati</taxon>
        <taxon>Pseudomonadota</taxon>
        <taxon>Gammaproteobacteria</taxon>
        <taxon>Pseudomonadales</taxon>
        <taxon>Pseudomonadaceae</taxon>
        <taxon>Pseudomonas</taxon>
        <taxon>Pseudomonas syringae</taxon>
    </lineage>
</organism>
<dbReference type="InterPro" id="IPR015424">
    <property type="entry name" value="PyrdxlP-dep_Trfase"/>
</dbReference>
<dbReference type="InterPro" id="IPR000653">
    <property type="entry name" value="DegT/StrS_aminotransferase"/>
</dbReference>
<dbReference type="GO" id="GO:0030170">
    <property type="term" value="F:pyridoxal phosphate binding"/>
    <property type="evidence" value="ECO:0007669"/>
    <property type="project" value="TreeGrafter"/>
</dbReference>
<protein>
    <submittedName>
        <fullName evidence="6">Uncharacterized protein</fullName>
    </submittedName>
</protein>
<comment type="caution">
    <text evidence="6">The sequence shown here is derived from an EMBL/GenBank/DDBJ whole genome shotgun (WGS) entry which is preliminary data.</text>
</comment>
<evidence type="ECO:0000256" key="3">
    <source>
        <dbReference type="PIRSR" id="PIRSR000390-1"/>
    </source>
</evidence>
<dbReference type="GO" id="GO:0000271">
    <property type="term" value="P:polysaccharide biosynthetic process"/>
    <property type="evidence" value="ECO:0007669"/>
    <property type="project" value="TreeGrafter"/>
</dbReference>